<reference evidence="2" key="1">
    <citation type="submission" date="2018-07" db="EMBL/GenBank/DDBJ databases">
        <title>Molecular Characterization of ToLCV in western India.</title>
        <authorList>
            <person name="Sangeeta R."/>
            <person name="Yadav B.K."/>
            <person name="Chahwala F.D."/>
            <person name="Singh A.K."/>
        </authorList>
    </citation>
    <scope>NUCLEOTIDE SEQUENCE</scope>
    <source>
        <strain evidence="2">Anand</strain>
    </source>
</reference>
<accession>A0A5B9K2Z2</accession>
<organism evidence="2 3">
    <name type="scientific">Tomato leaf curl Anand alphasatellite</name>
    <dbReference type="NCBI Taxonomy" id="2601256"/>
    <lineage>
        <taxon>Viruses</taxon>
        <taxon>Viruses incertae sedis</taxon>
        <taxon>Alphasatellitidae</taxon>
        <taxon>Geminialphasatellitinae</taxon>
        <taxon>Clecrusatellite</taxon>
        <taxon>Clecrusatellite solanumanandense</taxon>
    </lineage>
</organism>
<evidence type="ECO:0000256" key="1">
    <source>
        <dbReference type="SAM" id="MobiDB-lite"/>
    </source>
</evidence>
<evidence type="ECO:0000313" key="2">
    <source>
        <dbReference type="EMBL" id="QEF51102.1"/>
    </source>
</evidence>
<dbReference type="Proteomes" id="UP000682983">
    <property type="component" value="Segment"/>
</dbReference>
<protein>
    <submittedName>
        <fullName evidence="2">Av2</fullName>
    </submittedName>
</protein>
<proteinExistence type="predicted"/>
<keyword evidence="3" id="KW-1185">Reference proteome</keyword>
<dbReference type="GeneID" id="65102909"/>
<name>A0A5B9K2Z2_9VIRU</name>
<dbReference type="KEGG" id="vg:65102909"/>
<dbReference type="EMBL" id="MH577036">
    <property type="protein sequence ID" value="QEF51102.1"/>
    <property type="molecule type" value="Genomic_DNA"/>
</dbReference>
<feature type="region of interest" description="Disordered" evidence="1">
    <location>
        <begin position="96"/>
        <end position="118"/>
    </location>
</feature>
<evidence type="ECO:0000313" key="3">
    <source>
        <dbReference type="Proteomes" id="UP000682983"/>
    </source>
</evidence>
<gene>
    <name evidence="2" type="primary">Alpha v2</name>
</gene>
<sequence length="118" mass="13799">MLLGPEGHGSLACSRKQGATRGRRWNVFRKTQKNLDLPTLNCIVAAWRRRLIRSSLVWYSLYLTDHGSWWLRNYSTRAQMIELSYGCLALKVMRERQRGRRRRSKMAGSTQGVEKEKT</sequence>
<dbReference type="RefSeq" id="YP_010087616.1">
    <property type="nucleotide sequence ID" value="NC_055563.1"/>
</dbReference>